<sequence length="188" mass="22757">MTTAYFEGKKYTTCKDIRKAVFEWCIEKDIILPSGSSIVNLWKHWKVTNKYIDVLSRIDIVDDRGEFRPDRIRYVIDDKFFDNTSSLYRYIDFYHRRDIERVREENINMYLFNSRFDTSKMKLKNKVKVVFLPKIYCPKCHRKIFLGENVFHTDKMSNYCSYDCLPEGSRYIQRTLRMEDMLYVPAVV</sequence>
<proteinExistence type="predicted"/>
<protein>
    <submittedName>
        <fullName evidence="1">Uncharacterized protein</fullName>
    </submittedName>
</protein>
<accession>A0A8S5UCT7</accession>
<organism evidence="1">
    <name type="scientific">Siphoviridae sp. ctgN495</name>
    <dbReference type="NCBI Taxonomy" id="2825608"/>
    <lineage>
        <taxon>Viruses</taxon>
        <taxon>Duplodnaviria</taxon>
        <taxon>Heunggongvirae</taxon>
        <taxon>Uroviricota</taxon>
        <taxon>Caudoviricetes</taxon>
    </lineage>
</organism>
<reference evidence="1" key="1">
    <citation type="journal article" date="2021" name="Proc. Natl. Acad. Sci. U.S.A.">
        <title>A Catalog of Tens of Thousands of Viruses from Human Metagenomes Reveals Hidden Associations with Chronic Diseases.</title>
        <authorList>
            <person name="Tisza M.J."/>
            <person name="Buck C.B."/>
        </authorList>
    </citation>
    <scope>NUCLEOTIDE SEQUENCE</scope>
    <source>
        <strain evidence="1">CtgN495</strain>
    </source>
</reference>
<dbReference type="EMBL" id="BK016063">
    <property type="protein sequence ID" value="DAF92190.1"/>
    <property type="molecule type" value="Genomic_DNA"/>
</dbReference>
<evidence type="ECO:0000313" key="1">
    <source>
        <dbReference type="EMBL" id="DAF92190.1"/>
    </source>
</evidence>
<name>A0A8S5UCT7_9CAUD</name>